<protein>
    <submittedName>
        <fullName evidence="1">Uncharacterized protein</fullName>
    </submittedName>
</protein>
<dbReference type="AlphaFoldDB" id="G9YHS9"/>
<sequence length="46" mass="5431">MPLRHKEAPSARKAFLFMFCCVYKAPFVRAFFSEKAEFFDSYGIMD</sequence>
<name>G9YHS9_9FIRM</name>
<comment type="caution">
    <text evidence="1">The sequence shown here is derived from an EMBL/GenBank/DDBJ whole genome shotgun (WGS) entry which is preliminary data.</text>
</comment>
<organism evidence="1 2">
    <name type="scientific">Anaeroglobus geminatus F0357</name>
    <dbReference type="NCBI Taxonomy" id="861450"/>
    <lineage>
        <taxon>Bacteria</taxon>
        <taxon>Bacillati</taxon>
        <taxon>Bacillota</taxon>
        <taxon>Negativicutes</taxon>
        <taxon>Veillonellales</taxon>
        <taxon>Veillonellaceae</taxon>
        <taxon>Anaeroglobus</taxon>
    </lineage>
</organism>
<accession>G9YHS9</accession>
<evidence type="ECO:0000313" key="1">
    <source>
        <dbReference type="EMBL" id="EHM40478.1"/>
    </source>
</evidence>
<gene>
    <name evidence="1" type="ORF">HMPREF0080_01213</name>
</gene>
<dbReference type="Proteomes" id="UP000005481">
    <property type="component" value="Unassembled WGS sequence"/>
</dbReference>
<dbReference type="HOGENOM" id="CLU_3179469_0_0_9"/>
<keyword evidence="2" id="KW-1185">Reference proteome</keyword>
<reference evidence="1 2" key="1">
    <citation type="submission" date="2011-08" db="EMBL/GenBank/DDBJ databases">
        <authorList>
            <person name="Weinstock G."/>
            <person name="Sodergren E."/>
            <person name="Clifton S."/>
            <person name="Fulton L."/>
            <person name="Fulton B."/>
            <person name="Courtney L."/>
            <person name="Fronick C."/>
            <person name="Harrison M."/>
            <person name="Strong C."/>
            <person name="Farmer C."/>
            <person name="Delahaunty K."/>
            <person name="Markovic C."/>
            <person name="Hall O."/>
            <person name="Minx P."/>
            <person name="Tomlinson C."/>
            <person name="Mitreva M."/>
            <person name="Hou S."/>
            <person name="Chen J."/>
            <person name="Wollam A."/>
            <person name="Pepin K.H."/>
            <person name="Johnson M."/>
            <person name="Bhonagiri V."/>
            <person name="Zhang X."/>
            <person name="Suruliraj S."/>
            <person name="Warren W."/>
            <person name="Chinwalla A."/>
            <person name="Mardis E.R."/>
            <person name="Wilson R.K."/>
        </authorList>
    </citation>
    <scope>NUCLEOTIDE SEQUENCE [LARGE SCALE GENOMIC DNA]</scope>
    <source>
        <strain evidence="1 2">F0357</strain>
    </source>
</reference>
<proteinExistence type="predicted"/>
<evidence type="ECO:0000313" key="2">
    <source>
        <dbReference type="Proteomes" id="UP000005481"/>
    </source>
</evidence>
<dbReference type="EMBL" id="AGCJ01000045">
    <property type="protein sequence ID" value="EHM40478.1"/>
    <property type="molecule type" value="Genomic_DNA"/>
</dbReference>
<dbReference type="STRING" id="861450.HMPREF0080_01213"/>